<proteinExistence type="predicted"/>
<sequence length="195" mass="22134">MSQDLKELFERERKKEFQMPEGHESRFEARLEESFGGGRKRSFMWIGLAASLIALLGLTLWMQNGEAPLTEGQQTLVQQAADSTDASKGLSLGDLSPDLKKLEAYYTASINMELASLDISEENKEVVDDFIVRLDDLNSEYHKLNNELNEIGPNEQTIGAMIKNLQYRLQLMLKLKEKLIELKSSKNETVYSNSI</sequence>
<dbReference type="RefSeq" id="WP_289724138.1">
    <property type="nucleotide sequence ID" value="NZ_JAUDUY010000002.1"/>
</dbReference>
<dbReference type="Proteomes" id="UP001174839">
    <property type="component" value="Unassembled WGS sequence"/>
</dbReference>
<evidence type="ECO:0000256" key="1">
    <source>
        <dbReference type="SAM" id="Phobius"/>
    </source>
</evidence>
<evidence type="ECO:0000313" key="2">
    <source>
        <dbReference type="EMBL" id="MDM9630772.1"/>
    </source>
</evidence>
<reference evidence="2" key="1">
    <citation type="submission" date="2023-06" db="EMBL/GenBank/DDBJ databases">
        <title>Robiginitalea aurantiacus sp. nov. and Algoriphagus sediminis sp. nov., isolated from coastal sediment.</title>
        <authorList>
            <person name="Zhou Z.Y."/>
            <person name="An J."/>
            <person name="Jia Y.W."/>
            <person name="Du Z.J."/>
        </authorList>
    </citation>
    <scope>NUCLEOTIDE SEQUENCE</scope>
    <source>
        <strain evidence="2">M39</strain>
    </source>
</reference>
<comment type="caution">
    <text evidence="2">The sequence shown here is derived from an EMBL/GenBank/DDBJ whole genome shotgun (WGS) entry which is preliminary data.</text>
</comment>
<accession>A0ABT7WCY8</accession>
<name>A0ABT7WCY8_9FLAO</name>
<protein>
    <recommendedName>
        <fullName evidence="4">Anti-sigma factor</fullName>
    </recommendedName>
</protein>
<dbReference type="EMBL" id="JAUDUY010000002">
    <property type="protein sequence ID" value="MDM9630772.1"/>
    <property type="molecule type" value="Genomic_DNA"/>
</dbReference>
<gene>
    <name evidence="2" type="ORF">QU605_04785</name>
</gene>
<organism evidence="2 3">
    <name type="scientific">Robiginitalea aurantiaca</name>
    <dbReference type="NCBI Taxonomy" id="3056915"/>
    <lineage>
        <taxon>Bacteria</taxon>
        <taxon>Pseudomonadati</taxon>
        <taxon>Bacteroidota</taxon>
        <taxon>Flavobacteriia</taxon>
        <taxon>Flavobacteriales</taxon>
        <taxon>Flavobacteriaceae</taxon>
        <taxon>Robiginitalea</taxon>
    </lineage>
</organism>
<evidence type="ECO:0008006" key="4">
    <source>
        <dbReference type="Google" id="ProtNLM"/>
    </source>
</evidence>
<keyword evidence="3" id="KW-1185">Reference proteome</keyword>
<keyword evidence="1" id="KW-1133">Transmembrane helix</keyword>
<evidence type="ECO:0000313" key="3">
    <source>
        <dbReference type="Proteomes" id="UP001174839"/>
    </source>
</evidence>
<keyword evidence="1" id="KW-0472">Membrane</keyword>
<feature type="transmembrane region" description="Helical" evidence="1">
    <location>
        <begin position="43"/>
        <end position="62"/>
    </location>
</feature>
<keyword evidence="1" id="KW-0812">Transmembrane</keyword>